<gene>
    <name evidence="5" type="ORF">CTI12_AA264100</name>
</gene>
<dbReference type="EMBL" id="PKPP01002789">
    <property type="protein sequence ID" value="PWA73109.1"/>
    <property type="molecule type" value="Genomic_DNA"/>
</dbReference>
<evidence type="ECO:0000256" key="2">
    <source>
        <dbReference type="ARBA" id="ARBA00022737"/>
    </source>
</evidence>
<dbReference type="Proteomes" id="UP000245207">
    <property type="component" value="Unassembled WGS sequence"/>
</dbReference>
<sequence>MASFIIALSKPQLLKRIFCNNFPKPFYHFSSSANEHNPDPNPHHLTHSSQPDSYKSDHYKKVETLCKDQRFNDAKQLIYNLAQKGIHKNEDLFILLIDQYAKHTEEYNAYQNSVRIFKTMDKLGVSKTVKSYNHLFRVILSVDMSTRADKFFRKMLDQGVDPDMDTYRIMTSGYVYYANKFFEHMKSRNILPDIVIYNNMVNGYVREKRMDEAEKIIVEMKGVNVEPDLDTYNSMIDGYAQVRRMEDVERLVAEMKGENIEPDLVTYNLMVDGYAQIMKMEDVERLVVEMKGRNIEPDLVTYNAMMDGYYLVEKMEGAEKVVVDMKERGIELDLFTYVTLIKGYVKADRVDDGLELIEEMKGKWFGRNIEFRSYLNLLKMKNISENQRSVLRGVKDYVGLLESWAIRDAARELSDLASCQVVHETDI</sequence>
<reference evidence="5 6" key="1">
    <citation type="journal article" date="2018" name="Mol. Plant">
        <title>The genome of Artemisia annua provides insight into the evolution of Asteraceae family and artemisinin biosynthesis.</title>
        <authorList>
            <person name="Shen Q."/>
            <person name="Zhang L."/>
            <person name="Liao Z."/>
            <person name="Wang S."/>
            <person name="Yan T."/>
            <person name="Shi P."/>
            <person name="Liu M."/>
            <person name="Fu X."/>
            <person name="Pan Q."/>
            <person name="Wang Y."/>
            <person name="Lv Z."/>
            <person name="Lu X."/>
            <person name="Zhang F."/>
            <person name="Jiang W."/>
            <person name="Ma Y."/>
            <person name="Chen M."/>
            <person name="Hao X."/>
            <person name="Li L."/>
            <person name="Tang Y."/>
            <person name="Lv G."/>
            <person name="Zhou Y."/>
            <person name="Sun X."/>
            <person name="Brodelius P.E."/>
            <person name="Rose J.K.C."/>
            <person name="Tang K."/>
        </authorList>
    </citation>
    <scope>NUCLEOTIDE SEQUENCE [LARGE SCALE GENOMIC DNA]</scope>
    <source>
        <strain evidence="6">cv. Huhao1</strain>
        <tissue evidence="5">Leaf</tissue>
    </source>
</reference>
<comment type="caution">
    <text evidence="5">The sequence shown here is derived from an EMBL/GenBank/DDBJ whole genome shotgun (WGS) entry which is preliminary data.</text>
</comment>
<evidence type="ECO:0000313" key="6">
    <source>
        <dbReference type="Proteomes" id="UP000245207"/>
    </source>
</evidence>
<protein>
    <submittedName>
        <fullName evidence="5">Pentatricopeptide repeat protein</fullName>
    </submittedName>
</protein>
<proteinExistence type="inferred from homology"/>
<keyword evidence="2" id="KW-0677">Repeat</keyword>
<dbReference type="GO" id="GO:0003729">
    <property type="term" value="F:mRNA binding"/>
    <property type="evidence" value="ECO:0007669"/>
    <property type="project" value="TreeGrafter"/>
</dbReference>
<feature type="repeat" description="PPR" evidence="3">
    <location>
        <begin position="263"/>
        <end position="297"/>
    </location>
</feature>
<feature type="repeat" description="PPR" evidence="3">
    <location>
        <begin position="193"/>
        <end position="227"/>
    </location>
</feature>
<evidence type="ECO:0000256" key="4">
    <source>
        <dbReference type="SAM" id="MobiDB-lite"/>
    </source>
</evidence>
<evidence type="ECO:0000256" key="1">
    <source>
        <dbReference type="ARBA" id="ARBA00007626"/>
    </source>
</evidence>
<dbReference type="STRING" id="35608.A0A2U1NHX4"/>
<feature type="repeat" description="PPR" evidence="3">
    <location>
        <begin position="228"/>
        <end position="262"/>
    </location>
</feature>
<dbReference type="InterPro" id="IPR051240">
    <property type="entry name" value="Mito_RNA-Proc/Resp"/>
</dbReference>
<evidence type="ECO:0000313" key="5">
    <source>
        <dbReference type="EMBL" id="PWA73109.1"/>
    </source>
</evidence>
<accession>A0A2U1NHX4</accession>
<feature type="repeat" description="PPR" evidence="3">
    <location>
        <begin position="298"/>
        <end position="332"/>
    </location>
</feature>
<name>A0A2U1NHX4_ARTAN</name>
<evidence type="ECO:0000256" key="3">
    <source>
        <dbReference type="PROSITE-ProRule" id="PRU00708"/>
    </source>
</evidence>
<dbReference type="InterPro" id="IPR002885">
    <property type="entry name" value="PPR_rpt"/>
</dbReference>
<dbReference type="OrthoDB" id="185373at2759"/>
<comment type="similarity">
    <text evidence="1">Belongs to the PPR family. P subfamily.</text>
</comment>
<dbReference type="Pfam" id="PF01535">
    <property type="entry name" value="PPR"/>
    <property type="match status" value="1"/>
</dbReference>
<dbReference type="NCBIfam" id="TIGR00756">
    <property type="entry name" value="PPR"/>
    <property type="match status" value="5"/>
</dbReference>
<feature type="region of interest" description="Disordered" evidence="4">
    <location>
        <begin position="33"/>
        <end position="55"/>
    </location>
</feature>
<dbReference type="PROSITE" id="PS51375">
    <property type="entry name" value="PPR"/>
    <property type="match status" value="5"/>
</dbReference>
<dbReference type="PANTHER" id="PTHR47933">
    <property type="entry name" value="PENTATRICOPEPTIDE REPEAT-CONTAINING PROTEIN 1, MITOCHONDRIAL"/>
    <property type="match status" value="1"/>
</dbReference>
<dbReference type="Gene3D" id="1.25.40.10">
    <property type="entry name" value="Tetratricopeptide repeat domain"/>
    <property type="match status" value="3"/>
</dbReference>
<dbReference type="Pfam" id="PF13041">
    <property type="entry name" value="PPR_2"/>
    <property type="match status" value="3"/>
</dbReference>
<organism evidence="5 6">
    <name type="scientific">Artemisia annua</name>
    <name type="common">Sweet wormwood</name>
    <dbReference type="NCBI Taxonomy" id="35608"/>
    <lineage>
        <taxon>Eukaryota</taxon>
        <taxon>Viridiplantae</taxon>
        <taxon>Streptophyta</taxon>
        <taxon>Embryophyta</taxon>
        <taxon>Tracheophyta</taxon>
        <taxon>Spermatophyta</taxon>
        <taxon>Magnoliopsida</taxon>
        <taxon>eudicotyledons</taxon>
        <taxon>Gunneridae</taxon>
        <taxon>Pentapetalae</taxon>
        <taxon>asterids</taxon>
        <taxon>campanulids</taxon>
        <taxon>Asterales</taxon>
        <taxon>Asteraceae</taxon>
        <taxon>Asteroideae</taxon>
        <taxon>Anthemideae</taxon>
        <taxon>Artemisiinae</taxon>
        <taxon>Artemisia</taxon>
    </lineage>
</organism>
<dbReference type="InterPro" id="IPR011990">
    <property type="entry name" value="TPR-like_helical_dom_sf"/>
</dbReference>
<dbReference type="AlphaFoldDB" id="A0A2U1NHX4"/>
<dbReference type="PANTHER" id="PTHR47933:SF11">
    <property type="entry name" value="PENTATRICOPEPTIDE REPEAT-CONTAINING PROTEIN 2"/>
    <property type="match status" value="1"/>
</dbReference>
<keyword evidence="6" id="KW-1185">Reference proteome</keyword>
<feature type="repeat" description="PPR" evidence="3">
    <location>
        <begin position="333"/>
        <end position="363"/>
    </location>
</feature>